<dbReference type="PANTHER" id="PTHR23150">
    <property type="entry name" value="SULFATASE MODIFYING FACTOR 1, 2"/>
    <property type="match status" value="1"/>
</dbReference>
<dbReference type="PATRIC" id="fig|1429439.4.peg.1443"/>
<dbReference type="InterPro" id="IPR007111">
    <property type="entry name" value="NACHT_NTPase"/>
</dbReference>
<evidence type="ECO:0000259" key="2">
    <source>
        <dbReference type="Pfam" id="PF05729"/>
    </source>
</evidence>
<evidence type="ECO:0008006" key="6">
    <source>
        <dbReference type="Google" id="ProtNLM"/>
    </source>
</evidence>
<protein>
    <recommendedName>
        <fullName evidence="6">NACHT domain-containing protein</fullName>
    </recommendedName>
</protein>
<comment type="caution">
    <text evidence="4">The sequence shown here is derived from an EMBL/GenBank/DDBJ whole genome shotgun (WGS) entry which is preliminary data.</text>
</comment>
<dbReference type="EMBL" id="AZHX01000340">
    <property type="protein sequence ID" value="ETX07918.1"/>
    <property type="molecule type" value="Genomic_DNA"/>
</dbReference>
<dbReference type="PANTHER" id="PTHR23150:SF19">
    <property type="entry name" value="FORMYLGLYCINE-GENERATING ENZYME"/>
    <property type="match status" value="1"/>
</dbReference>
<evidence type="ECO:0000259" key="3">
    <source>
        <dbReference type="Pfam" id="PF20690"/>
    </source>
</evidence>
<dbReference type="Gene3D" id="3.40.50.300">
    <property type="entry name" value="P-loop containing nucleotide triphosphate hydrolases"/>
    <property type="match status" value="1"/>
</dbReference>
<dbReference type="InterPro" id="IPR051043">
    <property type="entry name" value="Sulfatase_Mod_Factor_Kinase"/>
</dbReference>
<dbReference type="HOGENOM" id="CLU_004327_1_0_7"/>
<reference evidence="4 5" key="1">
    <citation type="journal article" date="2014" name="Nature">
        <title>An environmental bacterial taxon with a large and distinct metabolic repertoire.</title>
        <authorList>
            <person name="Wilson M.C."/>
            <person name="Mori T."/>
            <person name="Ruckert C."/>
            <person name="Uria A.R."/>
            <person name="Helf M.J."/>
            <person name="Takada K."/>
            <person name="Gernert C."/>
            <person name="Steffens U.A."/>
            <person name="Heycke N."/>
            <person name="Schmitt S."/>
            <person name="Rinke C."/>
            <person name="Helfrich E.J."/>
            <person name="Brachmann A.O."/>
            <person name="Gurgui C."/>
            <person name="Wakimoto T."/>
            <person name="Kracht M."/>
            <person name="Crusemann M."/>
            <person name="Hentschel U."/>
            <person name="Abe I."/>
            <person name="Matsunaga S."/>
            <person name="Kalinowski J."/>
            <person name="Takeyama H."/>
            <person name="Piel J."/>
        </authorList>
    </citation>
    <scope>NUCLEOTIDE SEQUENCE [LARGE SCALE GENOMIC DNA]</scope>
    <source>
        <strain evidence="5">TSY2</strain>
    </source>
</reference>
<dbReference type="InterPro" id="IPR042095">
    <property type="entry name" value="SUMF_sf"/>
</dbReference>
<dbReference type="Pfam" id="PF03781">
    <property type="entry name" value="FGE-sulfatase"/>
    <property type="match status" value="1"/>
</dbReference>
<dbReference type="SUPFAM" id="SSF56436">
    <property type="entry name" value="C-type lectin-like"/>
    <property type="match status" value="1"/>
</dbReference>
<proteinExistence type="predicted"/>
<dbReference type="SUPFAM" id="SSF52540">
    <property type="entry name" value="P-loop containing nucleoside triphosphate hydrolases"/>
    <property type="match status" value="1"/>
</dbReference>
<feature type="domain" description="Bacterial Death-like" evidence="3">
    <location>
        <begin position="1"/>
        <end position="70"/>
    </location>
</feature>
<organism evidence="4 5">
    <name type="scientific">Candidatus Entotheonella gemina</name>
    <dbReference type="NCBI Taxonomy" id="1429439"/>
    <lineage>
        <taxon>Bacteria</taxon>
        <taxon>Pseudomonadati</taxon>
        <taxon>Nitrospinota/Tectimicrobiota group</taxon>
        <taxon>Candidatus Tectimicrobiota</taxon>
        <taxon>Candidatus Entotheonellia</taxon>
        <taxon>Candidatus Entotheonellales</taxon>
        <taxon>Candidatus Entotheonellaceae</taxon>
        <taxon>Candidatus Entotheonella</taxon>
    </lineage>
</organism>
<dbReference type="InterPro" id="IPR016187">
    <property type="entry name" value="CTDL_fold"/>
</dbReference>
<keyword evidence="5" id="KW-1185">Reference proteome</keyword>
<name>W4MCI4_9BACT</name>
<sequence>MKLEFSHRLGDSWRELADVIPIPNHEQRRFERGFEPRAIWDWLEDWQRLSELPEHLRSIGRIDLADLWAEAQRESSDQFYRDCITRWSDARYELDKRFVQLTLLLDQGEAAQGPRWQVHERFGALADVLEHVPEQAVVLLGPPGSGKSTLLRHYAMDRARDVLDYGDAGSRTDAPICFWLSLNDYKAPLPGDPLPSPHAWLETRWAAANPMLPPLTTLLREQRLTLLLDALNEIPHAGDEPVRLWKDFLQQLDRDYSGNRVIFSCRSLDYSASLSSKELPVPQVRIEALSDAQVQQFVELYCPAHASTLWANLAGSPQLELLRTPYYLKLLVEQTVAGEIPVGRAALFTGFVRQALKREVDSGHALFQAGDLLTARDLTRLTHGTWRTACELPGRGILFGKLSALAYEMQHRHGANEASQIRIDLDDALDILDHELAIDMIKAGVALGVLDEDLGREELLFVHQLLQEYFAAHRLAAALEPALLQVQWQADRVSPSLQETLASLADADPLPPLPATGWEETAVLAAAIVEAPETFVADLMAMNLPLAGRCAAQPDVEVSDALAYQLRWSLVERSQDADADLRARIAAAVALGELGDPRFERRTGPEGDYLLPPLIEVPAGMYTMGSDEGHYDDEGPVHRVELASFCMGKFPVTNAEWALFMQAGGYEDERWWVTEADRAWQRGESTAEGPKRQWREFRNSVKADFDGFRQRSNLTSVDIENGERIIDMSEEEFEAVLEGLYPPGQQTQPAYWNDDAYNHPAQPVVGICWYEARAYCAWLSAQTGHDFRLPTEAGWEVAARGLEGRRYAYGNDHDPAHCNTFDTHIRRTTPIGVFPGGETPKPACIADMTGNVWDWTSSLYQPYPYDPADGREAPSADESSGRVVRGGAWRDFPLDARASCRSGYGPAVRRGFRVWCSSPIRS</sequence>
<feature type="domain" description="Sulfatase-modifying factor enzyme-like" evidence="1">
    <location>
        <begin position="613"/>
        <end position="914"/>
    </location>
</feature>
<dbReference type="CDD" id="cd01670">
    <property type="entry name" value="Death"/>
    <property type="match status" value="1"/>
</dbReference>
<gene>
    <name evidence="4" type="ORF">ETSY2_08400</name>
</gene>
<dbReference type="Pfam" id="PF05729">
    <property type="entry name" value="NACHT"/>
    <property type="match status" value="1"/>
</dbReference>
<dbReference type="InterPro" id="IPR005532">
    <property type="entry name" value="SUMF_dom"/>
</dbReference>
<dbReference type="InterPro" id="IPR027417">
    <property type="entry name" value="P-loop_NTPase"/>
</dbReference>
<evidence type="ECO:0000259" key="1">
    <source>
        <dbReference type="Pfam" id="PF03781"/>
    </source>
</evidence>
<evidence type="ECO:0000313" key="4">
    <source>
        <dbReference type="EMBL" id="ETX07918.1"/>
    </source>
</evidence>
<feature type="domain" description="NACHT" evidence="2">
    <location>
        <begin position="136"/>
        <end position="302"/>
    </location>
</feature>
<dbReference type="Proteomes" id="UP000019140">
    <property type="component" value="Unassembled WGS sequence"/>
</dbReference>
<dbReference type="Pfam" id="PF20690">
    <property type="entry name" value="bDLD3"/>
    <property type="match status" value="1"/>
</dbReference>
<dbReference type="AlphaFoldDB" id="W4MCI4"/>
<evidence type="ECO:0000313" key="5">
    <source>
        <dbReference type="Proteomes" id="UP000019140"/>
    </source>
</evidence>
<dbReference type="Gene3D" id="3.90.1580.10">
    <property type="entry name" value="paralog of FGE (formylglycine-generating enzyme)"/>
    <property type="match status" value="1"/>
</dbReference>
<accession>W4MCI4</accession>
<dbReference type="GO" id="GO:0120147">
    <property type="term" value="F:formylglycine-generating oxidase activity"/>
    <property type="evidence" value="ECO:0007669"/>
    <property type="project" value="TreeGrafter"/>
</dbReference>
<dbReference type="InterPro" id="IPR048915">
    <property type="entry name" value="bDLD3"/>
</dbReference>